<keyword evidence="2" id="KW-0805">Transcription regulation</keyword>
<dbReference type="GO" id="GO:0000978">
    <property type="term" value="F:RNA polymerase II cis-regulatory region sequence-specific DNA binding"/>
    <property type="evidence" value="ECO:0007669"/>
    <property type="project" value="TreeGrafter"/>
</dbReference>
<comment type="caution">
    <text evidence="8">The sequence shown here is derived from an EMBL/GenBank/DDBJ whole genome shotgun (WGS) entry which is preliminary data.</text>
</comment>
<sequence>MESLNTLDTQQPLQNSTSSPSPDQFNNERRENSIESEQLSPTTGKKRAIEEIDVKDDDTSTSSSTPTPTQQQPQPRKQRRPRKAPHELLSEAEKKANHIASEQKRRQNIRLGFEQLIEVVPALSQGNRSEALILQKSVEHIRHLVSTKNDLKNQVRSLQEQLGEPSYDDDSSEDELAYSVLGR</sequence>
<evidence type="ECO:0000256" key="1">
    <source>
        <dbReference type="ARBA" id="ARBA00004123"/>
    </source>
</evidence>
<accession>A0A068S681</accession>
<evidence type="ECO:0000256" key="2">
    <source>
        <dbReference type="ARBA" id="ARBA00023015"/>
    </source>
</evidence>
<dbReference type="OrthoDB" id="5778525at2759"/>
<dbReference type="SMART" id="SM00353">
    <property type="entry name" value="HLH"/>
    <property type="match status" value="1"/>
</dbReference>
<evidence type="ECO:0000256" key="5">
    <source>
        <dbReference type="ARBA" id="ARBA00023242"/>
    </source>
</evidence>
<dbReference type="GO" id="GO:0000981">
    <property type="term" value="F:DNA-binding transcription factor activity, RNA polymerase II-specific"/>
    <property type="evidence" value="ECO:0007669"/>
    <property type="project" value="TreeGrafter"/>
</dbReference>
<keyword evidence="3" id="KW-0238">DNA-binding</keyword>
<dbReference type="PANTHER" id="PTHR15741:SF27">
    <property type="entry name" value="TRANSCRIPTION FACTOR AP-4"/>
    <property type="match status" value="1"/>
</dbReference>
<keyword evidence="9" id="KW-1185">Reference proteome</keyword>
<dbReference type="Proteomes" id="UP000027586">
    <property type="component" value="Unassembled WGS sequence"/>
</dbReference>
<dbReference type="Pfam" id="PF00010">
    <property type="entry name" value="HLH"/>
    <property type="match status" value="1"/>
</dbReference>
<dbReference type="EMBL" id="CBTN010000041">
    <property type="protein sequence ID" value="CDH56766.1"/>
    <property type="molecule type" value="Genomic_DNA"/>
</dbReference>
<protein>
    <recommendedName>
        <fullName evidence="7">BHLH domain-containing protein</fullName>
    </recommendedName>
</protein>
<name>A0A068S681_9FUNG</name>
<reference evidence="8" key="1">
    <citation type="submission" date="2013-08" db="EMBL/GenBank/DDBJ databases">
        <title>Gene expansion shapes genome architecture in the human pathogen Lichtheimia corymbifera: an evolutionary genomics analysis in the ancient terrestrial Mucorales (Mucoromycotina).</title>
        <authorList>
            <person name="Schwartze V.U."/>
            <person name="Winter S."/>
            <person name="Shelest E."/>
            <person name="Marcet-Houben M."/>
            <person name="Horn F."/>
            <person name="Wehner S."/>
            <person name="Hoffmann K."/>
            <person name="Riege K."/>
            <person name="Sammeth M."/>
            <person name="Nowrousian M."/>
            <person name="Valiante V."/>
            <person name="Linde J."/>
            <person name="Jacobsen I.D."/>
            <person name="Marz M."/>
            <person name="Brakhage A.A."/>
            <person name="Gabaldon T."/>
            <person name="Bocker S."/>
            <person name="Voigt K."/>
        </authorList>
    </citation>
    <scope>NUCLEOTIDE SEQUENCE [LARGE SCALE GENOMIC DNA]</scope>
    <source>
        <strain evidence="8">FSU 9682</strain>
    </source>
</reference>
<dbReference type="AlphaFoldDB" id="A0A068S681"/>
<evidence type="ECO:0000256" key="6">
    <source>
        <dbReference type="SAM" id="MobiDB-lite"/>
    </source>
</evidence>
<dbReference type="InterPro" id="IPR052207">
    <property type="entry name" value="Max-like/E-box_TFs"/>
</dbReference>
<feature type="region of interest" description="Disordered" evidence="6">
    <location>
        <begin position="160"/>
        <end position="183"/>
    </location>
</feature>
<keyword evidence="5" id="KW-0539">Nucleus</keyword>
<dbReference type="InterPro" id="IPR036638">
    <property type="entry name" value="HLH_DNA-bd_sf"/>
</dbReference>
<comment type="subcellular location">
    <subcellularLocation>
        <location evidence="1">Nucleus</location>
    </subcellularLocation>
</comment>
<evidence type="ECO:0000259" key="7">
    <source>
        <dbReference type="PROSITE" id="PS50888"/>
    </source>
</evidence>
<dbReference type="GO" id="GO:0005634">
    <property type="term" value="C:nucleus"/>
    <property type="evidence" value="ECO:0007669"/>
    <property type="project" value="UniProtKB-SubCell"/>
</dbReference>
<keyword evidence="4" id="KW-0804">Transcription</keyword>
<feature type="compositionally biased region" description="Low complexity" evidence="6">
    <location>
        <begin position="60"/>
        <end position="75"/>
    </location>
</feature>
<evidence type="ECO:0000313" key="8">
    <source>
        <dbReference type="EMBL" id="CDH56766.1"/>
    </source>
</evidence>
<feature type="compositionally biased region" description="Polar residues" evidence="6">
    <location>
        <begin position="1"/>
        <end position="25"/>
    </location>
</feature>
<dbReference type="PANTHER" id="PTHR15741">
    <property type="entry name" value="BASIC HELIX-LOOP-HELIX ZIP TRANSCRIPTION FACTOR"/>
    <property type="match status" value="1"/>
</dbReference>
<dbReference type="InterPro" id="IPR011598">
    <property type="entry name" value="bHLH_dom"/>
</dbReference>
<dbReference type="GO" id="GO:0046983">
    <property type="term" value="F:protein dimerization activity"/>
    <property type="evidence" value="ECO:0007669"/>
    <property type="project" value="InterPro"/>
</dbReference>
<dbReference type="STRING" id="1263082.A0A068S681"/>
<gene>
    <name evidence="8" type="ORF">LCOR_07779.1</name>
</gene>
<dbReference type="Gene3D" id="4.10.280.10">
    <property type="entry name" value="Helix-loop-helix DNA-binding domain"/>
    <property type="match status" value="1"/>
</dbReference>
<feature type="compositionally biased region" description="Basic and acidic residues" evidence="6">
    <location>
        <begin position="84"/>
        <end position="101"/>
    </location>
</feature>
<evidence type="ECO:0000256" key="3">
    <source>
        <dbReference type="ARBA" id="ARBA00023125"/>
    </source>
</evidence>
<evidence type="ECO:0000256" key="4">
    <source>
        <dbReference type="ARBA" id="ARBA00023163"/>
    </source>
</evidence>
<dbReference type="PROSITE" id="PS50888">
    <property type="entry name" value="BHLH"/>
    <property type="match status" value="1"/>
</dbReference>
<evidence type="ECO:0000313" key="9">
    <source>
        <dbReference type="Proteomes" id="UP000027586"/>
    </source>
</evidence>
<dbReference type="SUPFAM" id="SSF47459">
    <property type="entry name" value="HLH, helix-loop-helix DNA-binding domain"/>
    <property type="match status" value="1"/>
</dbReference>
<organism evidence="8 9">
    <name type="scientific">Lichtheimia corymbifera JMRC:FSU:9682</name>
    <dbReference type="NCBI Taxonomy" id="1263082"/>
    <lineage>
        <taxon>Eukaryota</taxon>
        <taxon>Fungi</taxon>
        <taxon>Fungi incertae sedis</taxon>
        <taxon>Mucoromycota</taxon>
        <taxon>Mucoromycotina</taxon>
        <taxon>Mucoromycetes</taxon>
        <taxon>Mucorales</taxon>
        <taxon>Lichtheimiaceae</taxon>
        <taxon>Lichtheimia</taxon>
    </lineage>
</organism>
<feature type="region of interest" description="Disordered" evidence="6">
    <location>
        <begin position="1"/>
        <end position="101"/>
    </location>
</feature>
<feature type="compositionally biased region" description="Acidic residues" evidence="6">
    <location>
        <begin position="166"/>
        <end position="176"/>
    </location>
</feature>
<feature type="domain" description="BHLH" evidence="7">
    <location>
        <begin position="93"/>
        <end position="144"/>
    </location>
</feature>
<dbReference type="VEuPathDB" id="FungiDB:LCOR_07779.1"/>
<proteinExistence type="predicted"/>